<sequence>MVLLKLISTFFIFLTSSTIGYLYGKTFSSRFENLIYLEQCIKILETEIVYAATPLPEALSNVFNKGKKKVSYIFDEIKENLFLNKEGGVYNSFLSVENKLYEELYLQKEDVEVFLSLGRVLGTSDRKDQQKNFALILNQIDTQILEAKIERNKNEKLYRSLGIITGVGIIILLV</sequence>
<reference evidence="3" key="1">
    <citation type="submission" date="2016-11" db="EMBL/GenBank/DDBJ databases">
        <authorList>
            <person name="Varghese N."/>
            <person name="Submissions S."/>
        </authorList>
    </citation>
    <scope>NUCLEOTIDE SEQUENCE [LARGE SCALE GENOMIC DNA]</scope>
    <source>
        <strain evidence="3">DSM 18095</strain>
    </source>
</reference>
<proteinExistence type="predicted"/>
<dbReference type="Pfam" id="PF09548">
    <property type="entry name" value="Spore_III_AB"/>
    <property type="match status" value="1"/>
</dbReference>
<dbReference type="STRING" id="1123404.SAMN02745784_00252"/>
<evidence type="ECO:0000313" key="3">
    <source>
        <dbReference type="Proteomes" id="UP000184114"/>
    </source>
</evidence>
<accession>A0A1M4SCW1</accession>
<gene>
    <name evidence="2" type="ORF">SAMN02745784_00252</name>
</gene>
<organism evidence="2 3">
    <name type="scientific">Tissierella praeacuta DSM 18095</name>
    <dbReference type="NCBI Taxonomy" id="1123404"/>
    <lineage>
        <taxon>Bacteria</taxon>
        <taxon>Bacillati</taxon>
        <taxon>Bacillota</taxon>
        <taxon>Tissierellia</taxon>
        <taxon>Tissierellales</taxon>
        <taxon>Tissierellaceae</taxon>
        <taxon>Tissierella</taxon>
    </lineage>
</organism>
<dbReference type="EMBL" id="FQTY01000001">
    <property type="protein sequence ID" value="SHE30008.1"/>
    <property type="molecule type" value="Genomic_DNA"/>
</dbReference>
<dbReference type="InterPro" id="IPR014198">
    <property type="entry name" value="Spore_III_AB"/>
</dbReference>
<keyword evidence="1" id="KW-1133">Transmembrane helix</keyword>
<dbReference type="Proteomes" id="UP000184114">
    <property type="component" value="Unassembled WGS sequence"/>
</dbReference>
<dbReference type="PIRSF" id="PIRSF021435">
    <property type="entry name" value="SpoIIIAB"/>
    <property type="match status" value="1"/>
</dbReference>
<keyword evidence="1" id="KW-0812">Transmembrane</keyword>
<name>A0A1M4SCW1_9FIRM</name>
<keyword evidence="3" id="KW-1185">Reference proteome</keyword>
<feature type="transmembrane region" description="Helical" evidence="1">
    <location>
        <begin position="6"/>
        <end position="24"/>
    </location>
</feature>
<dbReference type="AlphaFoldDB" id="A0A1M4SCW1"/>
<evidence type="ECO:0000313" key="2">
    <source>
        <dbReference type="EMBL" id="SHE30008.1"/>
    </source>
</evidence>
<dbReference type="GeneID" id="90994944"/>
<evidence type="ECO:0000256" key="1">
    <source>
        <dbReference type="SAM" id="Phobius"/>
    </source>
</evidence>
<keyword evidence="1" id="KW-0472">Membrane</keyword>
<protein>
    <submittedName>
        <fullName evidence="2">Stage III sporulation protein AB</fullName>
    </submittedName>
</protein>
<dbReference type="RefSeq" id="WP_072972011.1">
    <property type="nucleotide sequence ID" value="NZ_FQTY01000001.1"/>
</dbReference>